<organism evidence="3 4">
    <name type="scientific">Hypholoma sublateritium (strain FD-334 SS-4)</name>
    <dbReference type="NCBI Taxonomy" id="945553"/>
    <lineage>
        <taxon>Eukaryota</taxon>
        <taxon>Fungi</taxon>
        <taxon>Dikarya</taxon>
        <taxon>Basidiomycota</taxon>
        <taxon>Agaricomycotina</taxon>
        <taxon>Agaricomycetes</taxon>
        <taxon>Agaricomycetidae</taxon>
        <taxon>Agaricales</taxon>
        <taxon>Agaricineae</taxon>
        <taxon>Strophariaceae</taxon>
        <taxon>Hypholoma</taxon>
    </lineage>
</organism>
<dbReference type="OMA" id="FYAFRIS"/>
<dbReference type="Pfam" id="PF20152">
    <property type="entry name" value="DUF6534"/>
    <property type="match status" value="1"/>
</dbReference>
<dbReference type="Proteomes" id="UP000054270">
    <property type="component" value="Unassembled WGS sequence"/>
</dbReference>
<feature type="transmembrane region" description="Helical" evidence="1">
    <location>
        <begin position="210"/>
        <end position="231"/>
    </location>
</feature>
<dbReference type="AlphaFoldDB" id="A0A0D2P3X8"/>
<feature type="transmembrane region" description="Helical" evidence="1">
    <location>
        <begin position="56"/>
        <end position="75"/>
    </location>
</feature>
<dbReference type="PANTHER" id="PTHR40465:SF1">
    <property type="entry name" value="DUF6534 DOMAIN-CONTAINING PROTEIN"/>
    <property type="match status" value="1"/>
</dbReference>
<evidence type="ECO:0000259" key="2">
    <source>
        <dbReference type="Pfam" id="PF20152"/>
    </source>
</evidence>
<keyword evidence="1" id="KW-0472">Membrane</keyword>
<feature type="transmembrane region" description="Helical" evidence="1">
    <location>
        <begin position="125"/>
        <end position="147"/>
    </location>
</feature>
<accession>A0A0D2P3X8</accession>
<keyword evidence="1" id="KW-0812">Transmembrane</keyword>
<proteinExistence type="predicted"/>
<evidence type="ECO:0000313" key="3">
    <source>
        <dbReference type="EMBL" id="KJA25579.1"/>
    </source>
</evidence>
<feature type="transmembrane region" description="Helical" evidence="1">
    <location>
        <begin position="20"/>
        <end position="44"/>
    </location>
</feature>
<reference evidence="4" key="1">
    <citation type="submission" date="2014-04" db="EMBL/GenBank/DDBJ databases">
        <title>Evolutionary Origins and Diversification of the Mycorrhizal Mutualists.</title>
        <authorList>
            <consortium name="DOE Joint Genome Institute"/>
            <consortium name="Mycorrhizal Genomics Consortium"/>
            <person name="Kohler A."/>
            <person name="Kuo A."/>
            <person name="Nagy L.G."/>
            <person name="Floudas D."/>
            <person name="Copeland A."/>
            <person name="Barry K.W."/>
            <person name="Cichocki N."/>
            <person name="Veneault-Fourrey C."/>
            <person name="LaButti K."/>
            <person name="Lindquist E.A."/>
            <person name="Lipzen A."/>
            <person name="Lundell T."/>
            <person name="Morin E."/>
            <person name="Murat C."/>
            <person name="Riley R."/>
            <person name="Ohm R."/>
            <person name="Sun H."/>
            <person name="Tunlid A."/>
            <person name="Henrissat B."/>
            <person name="Grigoriev I.V."/>
            <person name="Hibbett D.S."/>
            <person name="Martin F."/>
        </authorList>
    </citation>
    <scope>NUCLEOTIDE SEQUENCE [LARGE SCALE GENOMIC DNA]</scope>
    <source>
        <strain evidence="4">FD-334 SS-4</strain>
    </source>
</reference>
<keyword evidence="4" id="KW-1185">Reference proteome</keyword>
<evidence type="ECO:0000313" key="4">
    <source>
        <dbReference type="Proteomes" id="UP000054270"/>
    </source>
</evidence>
<feature type="domain" description="DUF6534" evidence="2">
    <location>
        <begin position="175"/>
        <end position="261"/>
    </location>
</feature>
<dbReference type="STRING" id="945553.A0A0D2P3X8"/>
<protein>
    <recommendedName>
        <fullName evidence="2">DUF6534 domain-containing protein</fullName>
    </recommendedName>
</protein>
<feature type="transmembrane region" description="Helical" evidence="1">
    <location>
        <begin position="167"/>
        <end position="189"/>
    </location>
</feature>
<dbReference type="InterPro" id="IPR045339">
    <property type="entry name" value="DUF6534"/>
</dbReference>
<feature type="transmembrane region" description="Helical" evidence="1">
    <location>
        <begin position="95"/>
        <end position="113"/>
    </location>
</feature>
<dbReference type="EMBL" id="KN817531">
    <property type="protein sequence ID" value="KJA25579.1"/>
    <property type="molecule type" value="Genomic_DNA"/>
</dbReference>
<name>A0A0D2P3X8_HYPSF</name>
<keyword evidence="1" id="KW-1133">Transmembrane helix</keyword>
<evidence type="ECO:0000256" key="1">
    <source>
        <dbReference type="SAM" id="Phobius"/>
    </source>
</evidence>
<gene>
    <name evidence="3" type="ORF">HYPSUDRAFT_37627</name>
</gene>
<dbReference type="PANTHER" id="PTHR40465">
    <property type="entry name" value="CHROMOSOME 1, WHOLE GENOME SHOTGUN SEQUENCE"/>
    <property type="match status" value="1"/>
</dbReference>
<feature type="transmembrane region" description="Helical" evidence="1">
    <location>
        <begin position="237"/>
        <end position="257"/>
    </location>
</feature>
<dbReference type="OrthoDB" id="3155837at2759"/>
<sequence>MSALFLFKLPDLVYKDITIILVGSLAHWMLYGVLLVQVCLYYAAFPKDPRLAKLTVLLALVLETAQTTMFTHDLFKGLTLGYENPLLVNEVDTVWFSVPLLTGLIALLTQAFYCYRTAILTKSKYAVAAIVILSILQVGAATAVAMQTREAKLLTSILGTEISLITIGIWGASGVGCDTTIAVIMVYHLKKSLDTGFQGTHTIVRRLIRLTIETGLVTASFSILTMVLAYLPGHPPYYQVAILILAKMYSLSMIAALNSRNKVISNSPPDSPPCWNESAKPMESLEMKSTAAFAFRRDESAGTMDSEV</sequence>